<dbReference type="EMBL" id="MU004230">
    <property type="protein sequence ID" value="KAF2674808.1"/>
    <property type="molecule type" value="Genomic_DNA"/>
</dbReference>
<dbReference type="PRINTS" id="PR00081">
    <property type="entry name" value="GDHRDH"/>
</dbReference>
<proteinExistence type="inferred from homology"/>
<evidence type="ECO:0000256" key="1">
    <source>
        <dbReference type="ARBA" id="ARBA00006484"/>
    </source>
</evidence>
<name>A0A6A6UUR7_9PEZI</name>
<dbReference type="PANTHER" id="PTHR24320">
    <property type="entry name" value="RETINOL DEHYDROGENASE"/>
    <property type="match status" value="1"/>
</dbReference>
<comment type="similarity">
    <text evidence="1">Belongs to the short-chain dehydrogenases/reductases (SDR) family.</text>
</comment>
<reference evidence="3" key="1">
    <citation type="journal article" date="2020" name="Stud. Mycol.">
        <title>101 Dothideomycetes genomes: a test case for predicting lifestyles and emergence of pathogens.</title>
        <authorList>
            <person name="Haridas S."/>
            <person name="Albert R."/>
            <person name="Binder M."/>
            <person name="Bloem J."/>
            <person name="Labutti K."/>
            <person name="Salamov A."/>
            <person name="Andreopoulos B."/>
            <person name="Baker S."/>
            <person name="Barry K."/>
            <person name="Bills G."/>
            <person name="Bluhm B."/>
            <person name="Cannon C."/>
            <person name="Castanera R."/>
            <person name="Culley D."/>
            <person name="Daum C."/>
            <person name="Ezra D."/>
            <person name="Gonzalez J."/>
            <person name="Henrissat B."/>
            <person name="Kuo A."/>
            <person name="Liang C."/>
            <person name="Lipzen A."/>
            <person name="Lutzoni F."/>
            <person name="Magnuson J."/>
            <person name="Mondo S."/>
            <person name="Nolan M."/>
            <person name="Ohm R."/>
            <person name="Pangilinan J."/>
            <person name="Park H.-J."/>
            <person name="Ramirez L."/>
            <person name="Alfaro M."/>
            <person name="Sun H."/>
            <person name="Tritt A."/>
            <person name="Yoshinaga Y."/>
            <person name="Zwiers L.-H."/>
            <person name="Turgeon B."/>
            <person name="Goodwin S."/>
            <person name="Spatafora J."/>
            <person name="Crous P."/>
            <person name="Grigoriev I."/>
        </authorList>
    </citation>
    <scope>NUCLEOTIDE SEQUENCE</scope>
    <source>
        <strain evidence="3">CBS 115976</strain>
    </source>
</reference>
<dbReference type="Pfam" id="PF00106">
    <property type="entry name" value="adh_short"/>
    <property type="match status" value="1"/>
</dbReference>
<accession>A0A6A6UUR7</accession>
<dbReference type="GO" id="GO:0016491">
    <property type="term" value="F:oxidoreductase activity"/>
    <property type="evidence" value="ECO:0007669"/>
    <property type="project" value="UniProtKB-KW"/>
</dbReference>
<dbReference type="InterPro" id="IPR036291">
    <property type="entry name" value="NAD(P)-bd_dom_sf"/>
</dbReference>
<evidence type="ECO:0000313" key="3">
    <source>
        <dbReference type="EMBL" id="KAF2674808.1"/>
    </source>
</evidence>
<keyword evidence="2" id="KW-0560">Oxidoreductase</keyword>
<dbReference type="PANTHER" id="PTHR24320:SF33">
    <property type="entry name" value="OXIDOREDUCTASE BLI-4, MITOCHONDRIAL-RELATED"/>
    <property type="match status" value="1"/>
</dbReference>
<dbReference type="OrthoDB" id="191139at2759"/>
<dbReference type="SUPFAM" id="SSF51735">
    <property type="entry name" value="NAD(P)-binding Rossmann-fold domains"/>
    <property type="match status" value="1"/>
</dbReference>
<sequence length="342" mass="37640">MNAIRKTLAQNVPHGNLFAKEGEKFTLDMIPDLSSKVAVVTGGSEGIGYGCTHSLLSKNISKLFILTPSQEVADGAQDAIREEMGGDVAEKVQWMRCDLSDWKQTGQVAFDIRKKVDRLDILINCAARGIMTQQLTPQGVDLHMSLNHIGHVVLTSHLLPLMKKTAESGNKVRIVNLGSNIHEQVPEDFKFGSIEEINKDYGPMKQYGISKLAAILYAKYLSRHLTSKYPNILANASHPGIVETRQSSEHIFEPYPLGGYAMKYGMAPFKKDQFEGALSTLYLATVTENSGEYVCPPAIVEEGSKLANNEQLGEQLMTLTKLIVREKAKAESVDKGCPLEAF</sequence>
<evidence type="ECO:0000256" key="2">
    <source>
        <dbReference type="ARBA" id="ARBA00023002"/>
    </source>
</evidence>
<evidence type="ECO:0000313" key="4">
    <source>
        <dbReference type="Proteomes" id="UP000799302"/>
    </source>
</evidence>
<dbReference type="AlphaFoldDB" id="A0A6A6UUR7"/>
<gene>
    <name evidence="3" type="ORF">BT63DRAFT_420083</name>
</gene>
<dbReference type="Proteomes" id="UP000799302">
    <property type="component" value="Unassembled WGS sequence"/>
</dbReference>
<keyword evidence="4" id="KW-1185">Reference proteome</keyword>
<protein>
    <submittedName>
        <fullName evidence="3">NAD(P)-binding protein</fullName>
    </submittedName>
</protein>
<dbReference type="Gene3D" id="3.40.50.720">
    <property type="entry name" value="NAD(P)-binding Rossmann-like Domain"/>
    <property type="match status" value="1"/>
</dbReference>
<dbReference type="InterPro" id="IPR002347">
    <property type="entry name" value="SDR_fam"/>
</dbReference>
<organism evidence="3 4">
    <name type="scientific">Microthyrium microscopicum</name>
    <dbReference type="NCBI Taxonomy" id="703497"/>
    <lineage>
        <taxon>Eukaryota</taxon>
        <taxon>Fungi</taxon>
        <taxon>Dikarya</taxon>
        <taxon>Ascomycota</taxon>
        <taxon>Pezizomycotina</taxon>
        <taxon>Dothideomycetes</taxon>
        <taxon>Dothideomycetes incertae sedis</taxon>
        <taxon>Microthyriales</taxon>
        <taxon>Microthyriaceae</taxon>
        <taxon>Microthyrium</taxon>
    </lineage>
</organism>